<dbReference type="PIRSF" id="PIRSF000350">
    <property type="entry name" value="Mercury_reductase_MerA"/>
    <property type="match status" value="1"/>
</dbReference>
<dbReference type="EMBL" id="JABAIL010000003">
    <property type="protein sequence ID" value="NLR91631.1"/>
    <property type="molecule type" value="Genomic_DNA"/>
</dbReference>
<evidence type="ECO:0000259" key="7">
    <source>
        <dbReference type="Pfam" id="PF07992"/>
    </source>
</evidence>
<organism evidence="8 9">
    <name type="scientific">Flammeovirga agarivorans</name>
    <dbReference type="NCBI Taxonomy" id="2726742"/>
    <lineage>
        <taxon>Bacteria</taxon>
        <taxon>Pseudomonadati</taxon>
        <taxon>Bacteroidota</taxon>
        <taxon>Cytophagia</taxon>
        <taxon>Cytophagales</taxon>
        <taxon>Flammeovirgaceae</taxon>
        <taxon>Flammeovirga</taxon>
    </lineage>
</organism>
<dbReference type="Proteomes" id="UP000585050">
    <property type="component" value="Unassembled WGS sequence"/>
</dbReference>
<evidence type="ECO:0000256" key="5">
    <source>
        <dbReference type="PIRSR" id="PIRSR000350-4"/>
    </source>
</evidence>
<dbReference type="InterPro" id="IPR001100">
    <property type="entry name" value="Pyr_nuc-diS_OxRdtase"/>
</dbReference>
<dbReference type="PANTHER" id="PTHR43014">
    <property type="entry name" value="MERCURIC REDUCTASE"/>
    <property type="match status" value="1"/>
</dbReference>
<evidence type="ECO:0000256" key="1">
    <source>
        <dbReference type="ARBA" id="ARBA00007532"/>
    </source>
</evidence>
<evidence type="ECO:0000256" key="2">
    <source>
        <dbReference type="ARBA" id="ARBA00022630"/>
    </source>
</evidence>
<dbReference type="InterPro" id="IPR004099">
    <property type="entry name" value="Pyr_nucl-diS_OxRdtase_dimer"/>
</dbReference>
<keyword evidence="9" id="KW-1185">Reference proteome</keyword>
<dbReference type="InterPro" id="IPR023753">
    <property type="entry name" value="FAD/NAD-binding_dom"/>
</dbReference>
<keyword evidence="4" id="KW-0520">NAD</keyword>
<dbReference type="GO" id="GO:0000166">
    <property type="term" value="F:nucleotide binding"/>
    <property type="evidence" value="ECO:0007669"/>
    <property type="project" value="UniProtKB-KW"/>
</dbReference>
<evidence type="ECO:0000259" key="6">
    <source>
        <dbReference type="Pfam" id="PF02852"/>
    </source>
</evidence>
<dbReference type="GO" id="GO:0016491">
    <property type="term" value="F:oxidoreductase activity"/>
    <property type="evidence" value="ECO:0007669"/>
    <property type="project" value="InterPro"/>
</dbReference>
<reference evidence="8 9" key="1">
    <citation type="submission" date="2020-04" db="EMBL/GenBank/DDBJ databases">
        <title>Flammeovirga sp. SR4, a novel species isolated from seawater.</title>
        <authorList>
            <person name="Wang X."/>
        </authorList>
    </citation>
    <scope>NUCLEOTIDE SEQUENCE [LARGE SCALE GENOMIC DNA]</scope>
    <source>
        <strain evidence="8 9">SR4</strain>
    </source>
</reference>
<dbReference type="SUPFAM" id="SSF55424">
    <property type="entry name" value="FAD/NAD-linked reductases, dimerisation (C-terminal) domain"/>
    <property type="match status" value="1"/>
</dbReference>
<feature type="domain" description="Pyridine nucleotide-disulphide oxidoreductase dimerisation" evidence="6">
    <location>
        <begin position="343"/>
        <end position="449"/>
    </location>
</feature>
<feature type="binding site" evidence="4">
    <location>
        <position position="51"/>
    </location>
    <ligand>
        <name>FAD</name>
        <dbReference type="ChEBI" id="CHEBI:57692"/>
    </ligand>
</feature>
<feature type="binding site" evidence="4">
    <location>
        <begin position="173"/>
        <end position="180"/>
    </location>
    <ligand>
        <name>NAD(+)</name>
        <dbReference type="ChEBI" id="CHEBI:57540"/>
    </ligand>
</feature>
<dbReference type="Pfam" id="PF07992">
    <property type="entry name" value="Pyr_redox_2"/>
    <property type="match status" value="1"/>
</dbReference>
<protein>
    <submittedName>
        <fullName evidence="8">NAD(P)/FAD-dependent oxidoreductase</fullName>
    </submittedName>
</protein>
<dbReference type="PANTHER" id="PTHR43014:SF5">
    <property type="entry name" value="GLUTATHIONE REDUCTASE (NADPH)"/>
    <property type="match status" value="1"/>
</dbReference>
<name>A0A7X8SK01_9BACT</name>
<evidence type="ECO:0000256" key="4">
    <source>
        <dbReference type="PIRSR" id="PIRSR000350-3"/>
    </source>
</evidence>
<dbReference type="Gene3D" id="3.30.390.30">
    <property type="match status" value="1"/>
</dbReference>
<evidence type="ECO:0000313" key="8">
    <source>
        <dbReference type="EMBL" id="NLR91631.1"/>
    </source>
</evidence>
<evidence type="ECO:0000313" key="9">
    <source>
        <dbReference type="Proteomes" id="UP000585050"/>
    </source>
</evidence>
<dbReference type="PRINTS" id="PR00368">
    <property type="entry name" value="FADPNR"/>
</dbReference>
<comment type="caution">
    <text evidence="8">The sequence shown here is derived from an EMBL/GenBank/DDBJ whole genome shotgun (WGS) entry which is preliminary data.</text>
</comment>
<accession>A0A7X8SK01</accession>
<proteinExistence type="inferred from homology"/>
<feature type="disulfide bond" description="Redox-active" evidence="5">
    <location>
        <begin position="42"/>
        <end position="47"/>
    </location>
</feature>
<dbReference type="InterPro" id="IPR016156">
    <property type="entry name" value="FAD/NAD-linked_Rdtase_dimer_sf"/>
</dbReference>
<evidence type="ECO:0000256" key="3">
    <source>
        <dbReference type="ARBA" id="ARBA00022827"/>
    </source>
</evidence>
<feature type="domain" description="FAD/NAD(P)-binding" evidence="7">
    <location>
        <begin position="5"/>
        <end position="320"/>
    </location>
</feature>
<dbReference type="Pfam" id="PF02852">
    <property type="entry name" value="Pyr_redox_dim"/>
    <property type="match status" value="1"/>
</dbReference>
<gene>
    <name evidence="8" type="ORF">HGP29_10460</name>
</gene>
<comment type="similarity">
    <text evidence="1">Belongs to the class-I pyridine nucleotide-disulfide oxidoreductase family.</text>
</comment>
<dbReference type="RefSeq" id="WP_168882347.1">
    <property type="nucleotide sequence ID" value="NZ_JABAIL010000003.1"/>
</dbReference>
<dbReference type="SUPFAM" id="SSF51905">
    <property type="entry name" value="FAD/NAD(P)-binding domain"/>
    <property type="match status" value="1"/>
</dbReference>
<dbReference type="InterPro" id="IPR036188">
    <property type="entry name" value="FAD/NAD-bd_sf"/>
</dbReference>
<feature type="binding site" evidence="4">
    <location>
        <position position="264"/>
    </location>
    <ligand>
        <name>NAD(+)</name>
        <dbReference type="ChEBI" id="CHEBI:57540"/>
    </ligand>
</feature>
<comment type="cofactor">
    <cofactor evidence="4">
        <name>FAD</name>
        <dbReference type="ChEBI" id="CHEBI:57692"/>
    </cofactor>
    <text evidence="4">Binds 1 FAD per subunit.</text>
</comment>
<keyword evidence="3 4" id="KW-0274">FAD</keyword>
<dbReference type="AlphaFoldDB" id="A0A7X8SK01"/>
<feature type="binding site" evidence="4">
    <location>
        <position position="305"/>
    </location>
    <ligand>
        <name>NAD(+)</name>
        <dbReference type="ChEBI" id="CHEBI:57540"/>
    </ligand>
</feature>
<dbReference type="Gene3D" id="3.50.50.60">
    <property type="entry name" value="FAD/NAD(P)-binding domain"/>
    <property type="match status" value="2"/>
</dbReference>
<dbReference type="PRINTS" id="PR00411">
    <property type="entry name" value="PNDRDTASEI"/>
</dbReference>
<keyword evidence="2" id="KW-0285">Flavoprotein</keyword>
<keyword evidence="4" id="KW-0547">Nucleotide-binding</keyword>
<sequence length="452" mass="49803">MENKFDLIVIGAGSAGTSVARSCATQGWNVGIVEELQYGGTCMLRGCDPKKMFLAVSEGIDAFERMSEKGLTTSRPHINWKQMNTFKNSFIEPMPEKVEKSLQKLGIKEFYGKARFNDDGSLQVGNDKLESEYFHIATGAAPTPLGIQGEEYVNTSTDFLELEEKPNRIVFIGGGFISFEFAQISKRGGVNEVTILQRGNKILNHFDQDLVEMQVQKSRELGVNINFNSSIQKIEKERDHYTITYTTPKGTEQLACDLIVHGAGRSANIEDLNLEAIHVKTTKKGVVVNEFQRSISNPKVFAAGDCADTGKPNLTPVAGLEANTAGKNLLARKDVDKTVYPAIPSIVYTLPPIASVGISEEEVKQKGLDVEVKFKKTQNWYSSVRVNEKYSGFKTIVDKSTKKILGAHIIGPGAEEQINVITMAINQGMTIAALQAIVFAYPSYSSDIKYMF</sequence>